<gene>
    <name evidence="1" type="ORF">HQ394_12720</name>
</gene>
<dbReference type="KEGG" id="dvn:HQ394_12720"/>
<proteinExistence type="predicted"/>
<evidence type="ECO:0000313" key="1">
    <source>
        <dbReference type="EMBL" id="QNT70038.1"/>
    </source>
</evidence>
<accession>A0A7H1N2V2</accession>
<dbReference type="Proteomes" id="UP000516369">
    <property type="component" value="Chromosome"/>
</dbReference>
<dbReference type="EMBL" id="CP053923">
    <property type="protein sequence ID" value="QNT70038.1"/>
    <property type="molecule type" value="Genomic_DNA"/>
</dbReference>
<evidence type="ECO:0000313" key="2">
    <source>
        <dbReference type="Proteomes" id="UP000516369"/>
    </source>
</evidence>
<organism evidence="1 2">
    <name type="scientific">Defluviicoccus vanus</name>
    <dbReference type="NCBI Taxonomy" id="111831"/>
    <lineage>
        <taxon>Bacteria</taxon>
        <taxon>Pseudomonadati</taxon>
        <taxon>Pseudomonadota</taxon>
        <taxon>Alphaproteobacteria</taxon>
        <taxon>Rhodospirillales</taxon>
        <taxon>Rhodospirillaceae</taxon>
        <taxon>Defluviicoccus</taxon>
    </lineage>
</organism>
<sequence>MLTFRLGLNVPTICRIDLDNALPASANAAVTAEEFCNAPAGYRVIALHPAPSAGTSLWFEYGGRRVQASASGMTTLAEEPTAAHRFRPLAIITPQQGQLAVSNITLQIVPR</sequence>
<dbReference type="AlphaFoldDB" id="A0A7H1N2V2"/>
<protein>
    <submittedName>
        <fullName evidence="1">Uncharacterized protein</fullName>
    </submittedName>
</protein>
<keyword evidence="2" id="KW-1185">Reference proteome</keyword>
<name>A0A7H1N2V2_9PROT</name>
<reference evidence="1 2" key="1">
    <citation type="submission" date="2020-05" db="EMBL/GenBank/DDBJ databases">
        <title>Complete closed genome sequence of Defluviicoccus vanus.</title>
        <authorList>
            <person name="Bessarab I."/>
            <person name="Arumugam K."/>
            <person name="Maszenan A.M."/>
            <person name="Seviour R.J."/>
            <person name="Williams R.B."/>
        </authorList>
    </citation>
    <scope>NUCLEOTIDE SEQUENCE [LARGE SCALE GENOMIC DNA]</scope>
    <source>
        <strain evidence="1 2">Ben 114</strain>
    </source>
</reference>